<proteinExistence type="predicted"/>
<dbReference type="Proteomes" id="UP000789920">
    <property type="component" value="Unassembled WGS sequence"/>
</dbReference>
<comment type="caution">
    <text evidence="1">The sequence shown here is derived from an EMBL/GenBank/DDBJ whole genome shotgun (WGS) entry which is preliminary data.</text>
</comment>
<keyword evidence="2" id="KW-1185">Reference proteome</keyword>
<accession>A0ACA9M3Z2</accession>
<organism evidence="1 2">
    <name type="scientific">Racocetra persica</name>
    <dbReference type="NCBI Taxonomy" id="160502"/>
    <lineage>
        <taxon>Eukaryota</taxon>
        <taxon>Fungi</taxon>
        <taxon>Fungi incertae sedis</taxon>
        <taxon>Mucoromycota</taxon>
        <taxon>Glomeromycotina</taxon>
        <taxon>Glomeromycetes</taxon>
        <taxon>Diversisporales</taxon>
        <taxon>Gigasporaceae</taxon>
        <taxon>Racocetra</taxon>
    </lineage>
</organism>
<protein>
    <submittedName>
        <fullName evidence="1">19700_t:CDS:1</fullName>
    </submittedName>
</protein>
<evidence type="ECO:0000313" key="2">
    <source>
        <dbReference type="Proteomes" id="UP000789920"/>
    </source>
</evidence>
<sequence>MLSNIKDLFSVQLIINNIHRISILLTPDPKFMRINLSLQICDKVIATRHVHYNTGVEIAIKILKLHNNSNETHLTHLHKTSKDLYQLVTTDLKEQDKLKQGYDCGHFCFEIDEKYNLNNKKAPVLAIVIENQADYGSLLAFALVFKIVSRSKSDEEVVEMEEEYRWIPQIYDQPNAKPMTTNNLTEQMYKTIEARIGNDIFFPIKCKTIAKDPFHLMDSIQIPSTSESPKNYGAKFHKPSQFSCYNMQIENNQEIYNENCSDSTITEISETPINQ</sequence>
<name>A0ACA9M3Z2_9GLOM</name>
<evidence type="ECO:0000313" key="1">
    <source>
        <dbReference type="EMBL" id="CAG8566056.1"/>
    </source>
</evidence>
<reference evidence="1" key="1">
    <citation type="submission" date="2021-06" db="EMBL/GenBank/DDBJ databases">
        <authorList>
            <person name="Kallberg Y."/>
            <person name="Tangrot J."/>
            <person name="Rosling A."/>
        </authorList>
    </citation>
    <scope>NUCLEOTIDE SEQUENCE</scope>
    <source>
        <strain evidence="1">MA461A</strain>
    </source>
</reference>
<dbReference type="EMBL" id="CAJVQC010006356">
    <property type="protein sequence ID" value="CAG8566056.1"/>
    <property type="molecule type" value="Genomic_DNA"/>
</dbReference>
<gene>
    <name evidence="1" type="ORF">RPERSI_LOCUS4561</name>
</gene>